<reference evidence="2" key="1">
    <citation type="submission" date="2018-05" db="EMBL/GenBank/DDBJ databases">
        <authorList>
            <person name="Lanie J.A."/>
            <person name="Ng W.-L."/>
            <person name="Kazmierczak K.M."/>
            <person name="Andrzejewski T.M."/>
            <person name="Davidsen T.M."/>
            <person name="Wayne K.J."/>
            <person name="Tettelin H."/>
            <person name="Glass J.I."/>
            <person name="Rusch D."/>
            <person name="Podicherti R."/>
            <person name="Tsui H.-C.T."/>
            <person name="Winkler M.E."/>
        </authorList>
    </citation>
    <scope>NUCLEOTIDE SEQUENCE</scope>
</reference>
<name>A0A382AUD3_9ZZZZ</name>
<dbReference type="Gene3D" id="3.50.50.60">
    <property type="entry name" value="FAD/NAD(P)-binding domain"/>
    <property type="match status" value="1"/>
</dbReference>
<dbReference type="AlphaFoldDB" id="A0A382AUD3"/>
<dbReference type="PANTHER" id="PTHR13847:SF193">
    <property type="entry name" value="PYRUVATE DEHYDROGENASE PHOSPHATASE REGULATORY SUBUNIT, MITOCHONDRIAL"/>
    <property type="match status" value="1"/>
</dbReference>
<organism evidence="2">
    <name type="scientific">marine metagenome</name>
    <dbReference type="NCBI Taxonomy" id="408172"/>
    <lineage>
        <taxon>unclassified sequences</taxon>
        <taxon>metagenomes</taxon>
        <taxon>ecological metagenomes</taxon>
    </lineage>
</organism>
<proteinExistence type="predicted"/>
<dbReference type="InterPro" id="IPR006076">
    <property type="entry name" value="FAD-dep_OxRdtase"/>
</dbReference>
<dbReference type="Pfam" id="PF01266">
    <property type="entry name" value="DAO"/>
    <property type="match status" value="1"/>
</dbReference>
<evidence type="ECO:0000259" key="1">
    <source>
        <dbReference type="Pfam" id="PF01266"/>
    </source>
</evidence>
<gene>
    <name evidence="2" type="ORF">METZ01_LOCUS158024</name>
</gene>
<protein>
    <recommendedName>
        <fullName evidence="1">FAD dependent oxidoreductase domain-containing protein</fullName>
    </recommendedName>
</protein>
<dbReference type="GO" id="GO:0005759">
    <property type="term" value="C:mitochondrial matrix"/>
    <property type="evidence" value="ECO:0007669"/>
    <property type="project" value="TreeGrafter"/>
</dbReference>
<feature type="domain" description="FAD dependent oxidoreductase" evidence="1">
    <location>
        <begin position="29"/>
        <end position="382"/>
    </location>
</feature>
<dbReference type="EMBL" id="UINC01026894">
    <property type="protein sequence ID" value="SVB05170.1"/>
    <property type="molecule type" value="Genomic_DNA"/>
</dbReference>
<evidence type="ECO:0000313" key="2">
    <source>
        <dbReference type="EMBL" id="SVB05170.1"/>
    </source>
</evidence>
<dbReference type="Gene3D" id="3.30.9.10">
    <property type="entry name" value="D-Amino Acid Oxidase, subunit A, domain 2"/>
    <property type="match status" value="1"/>
</dbReference>
<sequence length="427" mass="46747">MNSSSSALAAFSQENLDPMAESFPKHTQIVVIGGGVIGTAIAFRLAELGSRDIAVLERGQLGCGTSWHAAGNIPLMDQIPEMVQLNRLAADLYERFEQEQSIGWRRCGRVILARTESRMAEFRSLVNSAKSADVEAYLMSPQEVQAKLPNFRTDDLVGALWSPSDGRINPTDLISTYVRKARAQGVQFVEDTKVKSVIVTDSRVAGVETSQGDIRCEYVVNCAGLWSRPLGLQNEIDIPVYPVEHFYALTEPIDGITPDMPTFRDPDALIYGREEVGGLLVGCFDLNAKPVSPETLPDDFSFSLLNEDWEQFGPYMERGMHLVPALANTGIKTLVNGPESFTPDGFPILDHVKAVKGYFVLAGLNSAGILRSAGMALALAEWIVNSDPGIDVSRFSLNRFRPQHNDEAWLRDQVRHAPSGHFAAPGG</sequence>
<dbReference type="InterPro" id="IPR036188">
    <property type="entry name" value="FAD/NAD-bd_sf"/>
</dbReference>
<dbReference type="SUPFAM" id="SSF54373">
    <property type="entry name" value="FAD-linked reductases, C-terminal domain"/>
    <property type="match status" value="1"/>
</dbReference>
<dbReference type="PANTHER" id="PTHR13847">
    <property type="entry name" value="SARCOSINE DEHYDROGENASE-RELATED"/>
    <property type="match status" value="1"/>
</dbReference>
<accession>A0A382AUD3</accession>
<dbReference type="SUPFAM" id="SSF51905">
    <property type="entry name" value="FAD/NAD(P)-binding domain"/>
    <property type="match status" value="1"/>
</dbReference>